<dbReference type="GO" id="GO:0005634">
    <property type="term" value="C:nucleus"/>
    <property type="evidence" value="ECO:0007669"/>
    <property type="project" value="UniProtKB-SubCell"/>
</dbReference>
<comment type="cofactor">
    <cofactor evidence="1">
        <name>a divalent metal cation</name>
        <dbReference type="ChEBI" id="CHEBI:60240"/>
    </cofactor>
</comment>
<evidence type="ECO:0000256" key="3">
    <source>
        <dbReference type="ARBA" id="ARBA00006958"/>
    </source>
</evidence>
<evidence type="ECO:0000256" key="4">
    <source>
        <dbReference type="ARBA" id="ARBA00022722"/>
    </source>
</evidence>
<sequence>MEISILSSNSDDSDLDVLAQLSDWGADSDAEDRNRASSRKIRRVNYMQSLRLGLAQCDAGLFGNRWMLGDSAYPNRPYLLTPIINPATEAEQRYNEVHIKTRNVIERTFGVWKRHFPVVALTLCLSLPKVQELIIATAVLHNICRNHNLEKVPTEVELPTAEINDEVYYTEGQDVSERAALINNYCR</sequence>
<gene>
    <name evidence="9" type="ORF">PAPOLLO_LOCUS10271</name>
</gene>
<keyword evidence="7" id="KW-0539">Nucleus</keyword>
<dbReference type="GO" id="GO:0016787">
    <property type="term" value="F:hydrolase activity"/>
    <property type="evidence" value="ECO:0007669"/>
    <property type="project" value="UniProtKB-KW"/>
</dbReference>
<evidence type="ECO:0000256" key="7">
    <source>
        <dbReference type="ARBA" id="ARBA00023242"/>
    </source>
</evidence>
<dbReference type="AlphaFoldDB" id="A0A8S3WTW4"/>
<dbReference type="PANTHER" id="PTHR22930:SF289">
    <property type="entry name" value="DDE TNP4 DOMAIN-CONTAINING PROTEIN-RELATED"/>
    <property type="match status" value="1"/>
</dbReference>
<name>A0A8S3WTW4_PARAO</name>
<reference evidence="9" key="1">
    <citation type="submission" date="2021-04" db="EMBL/GenBank/DDBJ databases">
        <authorList>
            <person name="Tunstrom K."/>
        </authorList>
    </citation>
    <scope>NUCLEOTIDE SEQUENCE</scope>
</reference>
<feature type="domain" description="DDE Tnp4" evidence="8">
    <location>
        <begin position="61"/>
        <end position="142"/>
    </location>
</feature>
<dbReference type="Proteomes" id="UP000691718">
    <property type="component" value="Unassembled WGS sequence"/>
</dbReference>
<dbReference type="PANTHER" id="PTHR22930">
    <property type="match status" value="1"/>
</dbReference>
<proteinExistence type="inferred from homology"/>
<dbReference type="InterPro" id="IPR045249">
    <property type="entry name" value="HARBI1-like"/>
</dbReference>
<evidence type="ECO:0000256" key="6">
    <source>
        <dbReference type="ARBA" id="ARBA00022801"/>
    </source>
</evidence>
<evidence type="ECO:0000256" key="5">
    <source>
        <dbReference type="ARBA" id="ARBA00022723"/>
    </source>
</evidence>
<evidence type="ECO:0000259" key="8">
    <source>
        <dbReference type="Pfam" id="PF13359"/>
    </source>
</evidence>
<keyword evidence="10" id="KW-1185">Reference proteome</keyword>
<keyword evidence="6" id="KW-0378">Hydrolase</keyword>
<dbReference type="InterPro" id="IPR027806">
    <property type="entry name" value="HARBI1_dom"/>
</dbReference>
<dbReference type="Pfam" id="PF13359">
    <property type="entry name" value="DDE_Tnp_4"/>
    <property type="match status" value="1"/>
</dbReference>
<protein>
    <submittedName>
        <fullName evidence="9">(apollo) hypothetical protein</fullName>
    </submittedName>
</protein>
<dbReference type="GO" id="GO:0046872">
    <property type="term" value="F:metal ion binding"/>
    <property type="evidence" value="ECO:0007669"/>
    <property type="project" value="UniProtKB-KW"/>
</dbReference>
<evidence type="ECO:0000256" key="1">
    <source>
        <dbReference type="ARBA" id="ARBA00001968"/>
    </source>
</evidence>
<comment type="similarity">
    <text evidence="3">Belongs to the HARBI1 family.</text>
</comment>
<comment type="caution">
    <text evidence="9">The sequence shown here is derived from an EMBL/GenBank/DDBJ whole genome shotgun (WGS) entry which is preliminary data.</text>
</comment>
<evidence type="ECO:0000313" key="9">
    <source>
        <dbReference type="EMBL" id="CAG4981648.1"/>
    </source>
</evidence>
<accession>A0A8S3WTW4</accession>
<dbReference type="OrthoDB" id="2430314at2759"/>
<comment type="subcellular location">
    <subcellularLocation>
        <location evidence="2">Nucleus</location>
    </subcellularLocation>
</comment>
<evidence type="ECO:0000256" key="2">
    <source>
        <dbReference type="ARBA" id="ARBA00004123"/>
    </source>
</evidence>
<keyword evidence="4" id="KW-0540">Nuclease</keyword>
<keyword evidence="5" id="KW-0479">Metal-binding</keyword>
<dbReference type="EMBL" id="CAJQZP010000738">
    <property type="protein sequence ID" value="CAG4981648.1"/>
    <property type="molecule type" value="Genomic_DNA"/>
</dbReference>
<dbReference type="GO" id="GO:0004518">
    <property type="term" value="F:nuclease activity"/>
    <property type="evidence" value="ECO:0007669"/>
    <property type="project" value="UniProtKB-KW"/>
</dbReference>
<evidence type="ECO:0000313" key="10">
    <source>
        <dbReference type="Proteomes" id="UP000691718"/>
    </source>
</evidence>
<organism evidence="9 10">
    <name type="scientific">Parnassius apollo</name>
    <name type="common">Apollo butterfly</name>
    <name type="synonym">Papilio apollo</name>
    <dbReference type="NCBI Taxonomy" id="110799"/>
    <lineage>
        <taxon>Eukaryota</taxon>
        <taxon>Metazoa</taxon>
        <taxon>Ecdysozoa</taxon>
        <taxon>Arthropoda</taxon>
        <taxon>Hexapoda</taxon>
        <taxon>Insecta</taxon>
        <taxon>Pterygota</taxon>
        <taxon>Neoptera</taxon>
        <taxon>Endopterygota</taxon>
        <taxon>Lepidoptera</taxon>
        <taxon>Glossata</taxon>
        <taxon>Ditrysia</taxon>
        <taxon>Papilionoidea</taxon>
        <taxon>Papilionidae</taxon>
        <taxon>Parnassiinae</taxon>
        <taxon>Parnassini</taxon>
        <taxon>Parnassius</taxon>
        <taxon>Parnassius</taxon>
    </lineage>
</organism>